<evidence type="ECO:0000256" key="2">
    <source>
        <dbReference type="ARBA" id="ARBA00022692"/>
    </source>
</evidence>
<dbReference type="Proteomes" id="UP000244441">
    <property type="component" value="Chromosome"/>
</dbReference>
<name>A0A2S0VPN1_9ALTE</name>
<dbReference type="KEGG" id="cate:C2869_06815"/>
<dbReference type="NCBIfam" id="TIGR01352">
    <property type="entry name" value="tonB_Cterm"/>
    <property type="match status" value="1"/>
</dbReference>
<keyword evidence="8" id="KW-1185">Reference proteome</keyword>
<dbReference type="InterPro" id="IPR037682">
    <property type="entry name" value="TonB_C"/>
</dbReference>
<dbReference type="Pfam" id="PF05569">
    <property type="entry name" value="Peptidase_M56"/>
    <property type="match status" value="1"/>
</dbReference>
<dbReference type="GO" id="GO:0031992">
    <property type="term" value="F:energy transducer activity"/>
    <property type="evidence" value="ECO:0007669"/>
    <property type="project" value="InterPro"/>
</dbReference>
<keyword evidence="5" id="KW-0997">Cell inner membrane</keyword>
<keyword evidence="5" id="KW-0653">Protein transport</keyword>
<evidence type="ECO:0000256" key="4">
    <source>
        <dbReference type="ARBA" id="ARBA00023136"/>
    </source>
</evidence>
<comment type="subcellular location">
    <subcellularLocation>
        <location evidence="5">Cell inner membrane</location>
        <topology evidence="5">Single-pass membrane protein</topology>
        <orientation evidence="5">Periplasmic side</orientation>
    </subcellularLocation>
    <subcellularLocation>
        <location evidence="1">Membrane</location>
        <topology evidence="1">Single-pass membrane protein</topology>
    </subcellularLocation>
</comment>
<accession>A0A2S0VPN1</accession>
<feature type="transmembrane region" description="Helical" evidence="5">
    <location>
        <begin position="85"/>
        <end position="103"/>
    </location>
</feature>
<keyword evidence="5" id="KW-0735">Signal-anchor</keyword>
<dbReference type="GO" id="GO:0005886">
    <property type="term" value="C:plasma membrane"/>
    <property type="evidence" value="ECO:0007669"/>
    <property type="project" value="UniProtKB-SubCell"/>
</dbReference>
<dbReference type="GO" id="GO:0015031">
    <property type="term" value="P:protein transport"/>
    <property type="evidence" value="ECO:0007669"/>
    <property type="project" value="UniProtKB-UniRule"/>
</dbReference>
<evidence type="ECO:0000256" key="1">
    <source>
        <dbReference type="ARBA" id="ARBA00004167"/>
    </source>
</evidence>
<dbReference type="CDD" id="cd07341">
    <property type="entry name" value="M56_BlaR1_MecR1_like"/>
    <property type="match status" value="1"/>
</dbReference>
<keyword evidence="5" id="KW-1003">Cell membrane</keyword>
<dbReference type="GO" id="GO:0055085">
    <property type="term" value="P:transmembrane transport"/>
    <property type="evidence" value="ECO:0007669"/>
    <property type="project" value="InterPro"/>
</dbReference>
<dbReference type="PRINTS" id="PR01374">
    <property type="entry name" value="TONBPROTEIN"/>
</dbReference>
<comment type="similarity">
    <text evidence="5">Belongs to the TonB family.</text>
</comment>
<evidence type="ECO:0000259" key="6">
    <source>
        <dbReference type="PROSITE" id="PS52015"/>
    </source>
</evidence>
<dbReference type="EMBL" id="CP026604">
    <property type="protein sequence ID" value="AWB66164.1"/>
    <property type="molecule type" value="Genomic_DNA"/>
</dbReference>
<gene>
    <name evidence="7" type="ORF">C2869_06815</name>
</gene>
<evidence type="ECO:0000313" key="7">
    <source>
        <dbReference type="EMBL" id="AWB66164.1"/>
    </source>
</evidence>
<evidence type="ECO:0000256" key="5">
    <source>
        <dbReference type="RuleBase" id="RU362123"/>
    </source>
</evidence>
<feature type="transmembrane region" description="Helical" evidence="5">
    <location>
        <begin position="36"/>
        <end position="55"/>
    </location>
</feature>
<keyword evidence="3 5" id="KW-1133">Transmembrane helix</keyword>
<feature type="domain" description="TonB C-terminal" evidence="6">
    <location>
        <begin position="309"/>
        <end position="401"/>
    </location>
</feature>
<dbReference type="AlphaFoldDB" id="A0A2S0VPN1"/>
<dbReference type="GO" id="GO:0015891">
    <property type="term" value="P:siderophore transport"/>
    <property type="evidence" value="ECO:0007669"/>
    <property type="project" value="InterPro"/>
</dbReference>
<keyword evidence="2 5" id="KW-0812">Transmembrane</keyword>
<dbReference type="PANTHER" id="PTHR34978:SF3">
    <property type="entry name" value="SLR0241 PROTEIN"/>
    <property type="match status" value="1"/>
</dbReference>
<dbReference type="Gene3D" id="3.30.2420.10">
    <property type="entry name" value="TonB"/>
    <property type="match status" value="1"/>
</dbReference>
<sequence>MIDFLISLLLPLTFLLMVLLLGHKWLIRTLGAINTYLLWLTVPLGLVIYCLPLPWQQSNVLQITEIKRYLVDADTSFQQSISMSWFVYIWLGVAVAITAYWLLSYFTFNKQLQLIPVDKSILPVTLPKKLSVYQHSKEYSPMLVGMVQPKLIIPENFFELYSVEQQKLILEHEICHFDRNDIYWNLVAITCLTLFWFHPLAWLSYFRFRQDQELSCDQLVVARKPKESRITYSKALLVTAQSTPPLAFAQLSFTKYGDKQMMFERINNVKTSTKASKSILATVMFATITMLSGLSYAGNQHDKAGAQIAHKNNLMAEVRIKPKYPLQAAQNKTEGSVVLKFDVTASGAVQNVEVVNAKPAYVFDKAAVTALKQWKYSAPGRLVKNNLVQLDFAMNDNTHHDNLIEQLKVTN</sequence>
<dbReference type="PANTHER" id="PTHR34978">
    <property type="entry name" value="POSSIBLE SENSOR-TRANSDUCER PROTEIN BLAR"/>
    <property type="match status" value="1"/>
</dbReference>
<organism evidence="7 8">
    <name type="scientific">Saccharobesus litoralis</name>
    <dbReference type="NCBI Taxonomy" id="2172099"/>
    <lineage>
        <taxon>Bacteria</taxon>
        <taxon>Pseudomonadati</taxon>
        <taxon>Pseudomonadota</taxon>
        <taxon>Gammaproteobacteria</taxon>
        <taxon>Alteromonadales</taxon>
        <taxon>Alteromonadaceae</taxon>
        <taxon>Saccharobesus</taxon>
    </lineage>
</organism>
<dbReference type="SUPFAM" id="SSF74653">
    <property type="entry name" value="TolA/TonB C-terminal domain"/>
    <property type="match status" value="1"/>
</dbReference>
<dbReference type="PROSITE" id="PS52015">
    <property type="entry name" value="TONB_CTD"/>
    <property type="match status" value="1"/>
</dbReference>
<reference evidence="7 8" key="1">
    <citation type="submission" date="2018-01" db="EMBL/GenBank/DDBJ databases">
        <title>Genome sequence of a Cantenovulum-like bacteria.</title>
        <authorList>
            <person name="Tan W.R."/>
            <person name="Lau N.-S."/>
            <person name="Go F."/>
            <person name="Amirul A.-A.A."/>
        </authorList>
    </citation>
    <scope>NUCLEOTIDE SEQUENCE [LARGE SCALE GENOMIC DNA]</scope>
    <source>
        <strain evidence="7 8">CCB-QB4</strain>
    </source>
</reference>
<dbReference type="InterPro" id="IPR008756">
    <property type="entry name" value="Peptidase_M56"/>
</dbReference>
<comment type="caution">
    <text evidence="5">Lacks conserved residue(s) required for the propagation of feature annotation.</text>
</comment>
<evidence type="ECO:0000313" key="8">
    <source>
        <dbReference type="Proteomes" id="UP000244441"/>
    </source>
</evidence>
<proteinExistence type="inferred from homology"/>
<feature type="transmembrane region" description="Helical" evidence="5">
    <location>
        <begin position="182"/>
        <end position="205"/>
    </location>
</feature>
<dbReference type="InterPro" id="IPR052173">
    <property type="entry name" value="Beta-lactam_resp_regulator"/>
</dbReference>
<dbReference type="OrthoDB" id="1628901at2"/>
<evidence type="ECO:0000256" key="3">
    <source>
        <dbReference type="ARBA" id="ARBA00022989"/>
    </source>
</evidence>
<comment type="function">
    <text evidence="5">Interacts with outer membrane receptor proteins that carry out high-affinity binding and energy dependent uptake into the periplasmic space of specific substrates. It could act to transduce energy from the cytoplasmic membrane to specific energy-requiring processes in the outer membrane, resulting in the release into the periplasm of ligands bound by these outer membrane proteins.</text>
</comment>
<dbReference type="InterPro" id="IPR003538">
    <property type="entry name" value="TonB"/>
</dbReference>
<dbReference type="Pfam" id="PF03544">
    <property type="entry name" value="TonB_C"/>
    <property type="match status" value="1"/>
</dbReference>
<protein>
    <recommendedName>
        <fullName evidence="5">Protein TonB</fullName>
    </recommendedName>
</protein>
<keyword evidence="5" id="KW-0813">Transport</keyword>
<dbReference type="GO" id="GO:0030288">
    <property type="term" value="C:outer membrane-bounded periplasmic space"/>
    <property type="evidence" value="ECO:0007669"/>
    <property type="project" value="InterPro"/>
</dbReference>
<keyword evidence="4 5" id="KW-0472">Membrane</keyword>
<dbReference type="InterPro" id="IPR006260">
    <property type="entry name" value="TonB/TolA_C"/>
</dbReference>